<proteinExistence type="predicted"/>
<reference evidence="1 2" key="1">
    <citation type="submission" date="2018-11" db="EMBL/GenBank/DDBJ databases">
        <authorList>
            <consortium name="Pathogen Informatics"/>
        </authorList>
    </citation>
    <scope>NUCLEOTIDE SEQUENCE [LARGE SCALE GENOMIC DNA]</scope>
</reference>
<organism evidence="1 2">
    <name type="scientific">Hydatigena taeniaeformis</name>
    <name type="common">Feline tapeworm</name>
    <name type="synonym">Taenia taeniaeformis</name>
    <dbReference type="NCBI Taxonomy" id="6205"/>
    <lineage>
        <taxon>Eukaryota</taxon>
        <taxon>Metazoa</taxon>
        <taxon>Spiralia</taxon>
        <taxon>Lophotrochozoa</taxon>
        <taxon>Platyhelminthes</taxon>
        <taxon>Cestoda</taxon>
        <taxon>Eucestoda</taxon>
        <taxon>Cyclophyllidea</taxon>
        <taxon>Taeniidae</taxon>
        <taxon>Hydatigera</taxon>
    </lineage>
</organism>
<evidence type="ECO:0000313" key="1">
    <source>
        <dbReference type="EMBL" id="VDM36881.1"/>
    </source>
</evidence>
<sequence length="92" mass="10312">MKSGIFAWRRPFLPHAEDDTTELVATTVADAAHYLDMALSASKRLHESTITAPSPGHLFFTLNVYRNHPGGTVIVPSRSRIWRSLELTTIKH</sequence>
<dbReference type="EMBL" id="UYWX01024743">
    <property type="protein sequence ID" value="VDM36881.1"/>
    <property type="molecule type" value="Genomic_DNA"/>
</dbReference>
<keyword evidence="2" id="KW-1185">Reference proteome</keyword>
<dbReference type="AlphaFoldDB" id="A0A3P7FL90"/>
<dbReference type="Proteomes" id="UP000274429">
    <property type="component" value="Unassembled WGS sequence"/>
</dbReference>
<name>A0A3P7FL90_HYDTA</name>
<accession>A0A3P7FL90</accession>
<evidence type="ECO:0000313" key="2">
    <source>
        <dbReference type="Proteomes" id="UP000274429"/>
    </source>
</evidence>
<protein>
    <submittedName>
        <fullName evidence="1">Uncharacterized protein</fullName>
    </submittedName>
</protein>
<gene>
    <name evidence="1" type="ORF">TTAC_LOCUS11535</name>
</gene>